<gene>
    <name evidence="1" type="ORF">HPB49_024677</name>
</gene>
<keyword evidence="2" id="KW-1185">Reference proteome</keyword>
<organism evidence="1 2">
    <name type="scientific">Dermacentor silvarum</name>
    <name type="common">Tick</name>
    <dbReference type="NCBI Taxonomy" id="543639"/>
    <lineage>
        <taxon>Eukaryota</taxon>
        <taxon>Metazoa</taxon>
        <taxon>Ecdysozoa</taxon>
        <taxon>Arthropoda</taxon>
        <taxon>Chelicerata</taxon>
        <taxon>Arachnida</taxon>
        <taxon>Acari</taxon>
        <taxon>Parasitiformes</taxon>
        <taxon>Ixodida</taxon>
        <taxon>Ixodoidea</taxon>
        <taxon>Ixodidae</taxon>
        <taxon>Rhipicephalinae</taxon>
        <taxon>Dermacentor</taxon>
    </lineage>
</organism>
<dbReference type="Proteomes" id="UP000821865">
    <property type="component" value="Chromosome 1"/>
</dbReference>
<reference evidence="1" key="1">
    <citation type="submission" date="2020-05" db="EMBL/GenBank/DDBJ databases">
        <title>Large-scale comparative analyses of tick genomes elucidate their genetic diversity and vector capacities.</title>
        <authorList>
            <person name="Jia N."/>
            <person name="Wang J."/>
            <person name="Shi W."/>
            <person name="Du L."/>
            <person name="Sun Y."/>
            <person name="Zhan W."/>
            <person name="Jiang J."/>
            <person name="Wang Q."/>
            <person name="Zhang B."/>
            <person name="Ji P."/>
            <person name="Sakyi L.B."/>
            <person name="Cui X."/>
            <person name="Yuan T."/>
            <person name="Jiang B."/>
            <person name="Yang W."/>
            <person name="Lam T.T.-Y."/>
            <person name="Chang Q."/>
            <person name="Ding S."/>
            <person name="Wang X."/>
            <person name="Zhu J."/>
            <person name="Ruan X."/>
            <person name="Zhao L."/>
            <person name="Wei J."/>
            <person name="Que T."/>
            <person name="Du C."/>
            <person name="Cheng J."/>
            <person name="Dai P."/>
            <person name="Han X."/>
            <person name="Huang E."/>
            <person name="Gao Y."/>
            <person name="Liu J."/>
            <person name="Shao H."/>
            <person name="Ye R."/>
            <person name="Li L."/>
            <person name="Wei W."/>
            <person name="Wang X."/>
            <person name="Wang C."/>
            <person name="Yang T."/>
            <person name="Huo Q."/>
            <person name="Li W."/>
            <person name="Guo W."/>
            <person name="Chen H."/>
            <person name="Zhou L."/>
            <person name="Ni X."/>
            <person name="Tian J."/>
            <person name="Zhou Y."/>
            <person name="Sheng Y."/>
            <person name="Liu T."/>
            <person name="Pan Y."/>
            <person name="Xia L."/>
            <person name="Li J."/>
            <person name="Zhao F."/>
            <person name="Cao W."/>
        </authorList>
    </citation>
    <scope>NUCLEOTIDE SEQUENCE</scope>
    <source>
        <strain evidence="1">Dsil-2018</strain>
    </source>
</reference>
<proteinExistence type="predicted"/>
<dbReference type="EMBL" id="CM023470">
    <property type="protein sequence ID" value="KAH7981487.1"/>
    <property type="molecule type" value="Genomic_DNA"/>
</dbReference>
<sequence>MAAHTFTNVRQLAATTVMFCTQKRVFCMRRTFCCWSQRLQESIFLGENDVFPILDPPTAVIESELETSSLVGTCEEGLLSGDAASESGLSSPCRAGTYMYQVESTAHIFRTFK</sequence>
<evidence type="ECO:0000313" key="2">
    <source>
        <dbReference type="Proteomes" id="UP000821865"/>
    </source>
</evidence>
<accession>A0ACB8E481</accession>
<comment type="caution">
    <text evidence="1">The sequence shown here is derived from an EMBL/GenBank/DDBJ whole genome shotgun (WGS) entry which is preliminary data.</text>
</comment>
<name>A0ACB8E481_DERSI</name>
<protein>
    <submittedName>
        <fullName evidence="1">Uncharacterized protein</fullName>
    </submittedName>
</protein>
<evidence type="ECO:0000313" key="1">
    <source>
        <dbReference type="EMBL" id="KAH7981487.1"/>
    </source>
</evidence>